<evidence type="ECO:0000313" key="13">
    <source>
        <dbReference type="Proteomes" id="UP001150062"/>
    </source>
</evidence>
<feature type="region of interest" description="Disordered" evidence="6">
    <location>
        <begin position="850"/>
        <end position="903"/>
    </location>
</feature>
<feature type="compositionally biased region" description="Basic residues" evidence="6">
    <location>
        <begin position="723"/>
        <end position="733"/>
    </location>
</feature>
<keyword evidence="13" id="KW-1185">Reference proteome</keyword>
<dbReference type="Pfam" id="PF01794">
    <property type="entry name" value="Ferric_reduct"/>
    <property type="match status" value="1"/>
</dbReference>
<feature type="transmembrane region" description="Helical" evidence="7">
    <location>
        <begin position="369"/>
        <end position="389"/>
    </location>
</feature>
<dbReference type="SUPFAM" id="SSF117281">
    <property type="entry name" value="Kelch motif"/>
    <property type="match status" value="2"/>
</dbReference>
<protein>
    <submittedName>
        <fullName evidence="12">Nadph oxidase 4</fullName>
    </submittedName>
</protein>
<dbReference type="PANTHER" id="PTHR11972:SF69">
    <property type="entry name" value="FERRIC REDUCTION OXIDASE 6-RELATED"/>
    <property type="match status" value="1"/>
</dbReference>
<feature type="signal peptide" evidence="8">
    <location>
        <begin position="1"/>
        <end position="25"/>
    </location>
</feature>
<feature type="domain" description="Ferric reductase NAD binding" evidence="11">
    <location>
        <begin position="827"/>
        <end position="1009"/>
    </location>
</feature>
<reference evidence="12" key="1">
    <citation type="submission" date="2022-08" db="EMBL/GenBank/DDBJ databases">
        <title>Novel sulfate-reducing endosymbionts in the free-living metamonad Anaeramoeba.</title>
        <authorList>
            <person name="Jerlstrom-Hultqvist J."/>
            <person name="Cepicka I."/>
            <person name="Gallot-Lavallee L."/>
            <person name="Salas-Leiva D."/>
            <person name="Curtis B.A."/>
            <person name="Zahonova K."/>
            <person name="Pipaliya S."/>
            <person name="Dacks J."/>
            <person name="Roger A.J."/>
        </authorList>
    </citation>
    <scope>NUCLEOTIDE SEQUENCE</scope>
    <source>
        <strain evidence="12">Schooner1</strain>
    </source>
</reference>
<feature type="compositionally biased region" description="Basic and acidic residues" evidence="6">
    <location>
        <begin position="734"/>
        <end position="744"/>
    </location>
</feature>
<feature type="transmembrane region" description="Helical" evidence="7">
    <location>
        <begin position="468"/>
        <end position="486"/>
    </location>
</feature>
<keyword evidence="3 7" id="KW-1133">Transmembrane helix</keyword>
<dbReference type="InterPro" id="IPR015915">
    <property type="entry name" value="Kelch-typ_b-propeller"/>
</dbReference>
<dbReference type="Pfam" id="PF08022">
    <property type="entry name" value="FAD_binding_8"/>
    <property type="match status" value="1"/>
</dbReference>
<dbReference type="EMBL" id="JAOAOG010000198">
    <property type="protein sequence ID" value="KAJ6240838.1"/>
    <property type="molecule type" value="Genomic_DNA"/>
</dbReference>
<evidence type="ECO:0000313" key="12">
    <source>
        <dbReference type="EMBL" id="KAJ6240838.1"/>
    </source>
</evidence>
<organism evidence="12 13">
    <name type="scientific">Anaeramoeba flamelloides</name>
    <dbReference type="NCBI Taxonomy" id="1746091"/>
    <lineage>
        <taxon>Eukaryota</taxon>
        <taxon>Metamonada</taxon>
        <taxon>Anaeramoebidae</taxon>
        <taxon>Anaeramoeba</taxon>
    </lineage>
</organism>
<dbReference type="InterPro" id="IPR013121">
    <property type="entry name" value="Fe_red_NAD-bd_6"/>
</dbReference>
<dbReference type="Gene3D" id="2.120.10.80">
    <property type="entry name" value="Kelch-type beta propeller"/>
    <property type="match status" value="2"/>
</dbReference>
<feature type="region of interest" description="Disordered" evidence="6">
    <location>
        <begin position="717"/>
        <end position="802"/>
    </location>
</feature>
<name>A0ABQ8Y7Q9_9EUKA</name>
<keyword evidence="4" id="KW-0560">Oxidoreductase</keyword>
<evidence type="ECO:0000256" key="4">
    <source>
        <dbReference type="ARBA" id="ARBA00023002"/>
    </source>
</evidence>
<evidence type="ECO:0000259" key="9">
    <source>
        <dbReference type="Pfam" id="PF01794"/>
    </source>
</evidence>
<feature type="transmembrane region" description="Helical" evidence="7">
    <location>
        <begin position="543"/>
        <end position="564"/>
    </location>
</feature>
<gene>
    <name evidence="12" type="ORF">M0813_23936</name>
</gene>
<dbReference type="InterPro" id="IPR013130">
    <property type="entry name" value="Fe3_Rdtase_TM_dom"/>
</dbReference>
<sequence length="1029" mass="117586">MFIKKEKNTFILFFVLIVVLGAVEGKWEEVVASGDIPTRRDSSFALFGDKFYVFGGKQGSKVLDDTWIYNMTTASWHEVTAEDHPEARFSMVSDFAEGKFYVSMGEGPGDQFFNDVWVFDMEEETWTKLLANSDAETEVPKKRYGASGGIGSEREYFYITHGFSSEERFDDTWRFSFEKGKWEDISANNNAGLFRFRRPRKRCLHAGNIYREEGSSDDKMFLSGGCGSLEGPCPVTESSIYDTSTKTWAPLTGFAYDFPWDRTPKPTSYTNSVYLDGKIYLVGVQKDILHVYDLSEETWQQSNSKLSNEQAGPLVEKRAAAEIATDGKEYIYIFGGQAGDTFSDIWRIKATELLENMDGLPMRSTSSTVIFFLFSFGIPVAALLFSALMHTHVFSEGFIYKLNFGHLFSLKKQSNPNARGKKSRLNYFVLDFLQFWSPGEFVLVVIFLVIVPVGWFLLRYSASKSERAARGFGYVAMYFYSLAYILPTKNSLVAKFFRTSFERLLYWHRVIGRFSLYSVTIHLILMVVPFISTGNLFRWAAFYNSPILGLVAFLFLFIGVALTYDKVRRKYYEVFFMSHILLIINPVIVFFHNAIFAAFISIPLILYIIDKFYRLFASKKGRVLTMDLHKVKDSEKKIAEELIHLRISADDKNAKSRNILPGSFFYLKFHNLSKLQSHPFTCSGAFHDEDSNQMIIDFWIKDIGNYTKQLAKLASRCNESNKKKNKNKNKSKSKNSEKNKDQKEKNKKKEKKKKSKNKSSSSGSQNNSSTNTDTDIDMGEQDETHKHSDTEDIESNSGEDSLKMLKVTLQGPYGKPRMDYSKFKHNILISGGIGITPSISFVNHFLRENPESLNPQNQKQKQKQKQKKNIKRTKSTGSASSSSSSSSSSIKSNSSLDSTKKTSLMDDSDPWKFLVIHSSRTIKQYQAFSPFFTNVSNSNQIKSILHVTRNITEKTELLLKDSQVTLQLNPKRPNLEQILLEIQEKSDPGEKIAVYVCGPRPLILSLTNIINKLNKKNPIFYYHHETFLF</sequence>
<feature type="compositionally biased region" description="Low complexity" evidence="6">
    <location>
        <begin position="758"/>
        <end position="769"/>
    </location>
</feature>
<evidence type="ECO:0000256" key="5">
    <source>
        <dbReference type="ARBA" id="ARBA00023136"/>
    </source>
</evidence>
<evidence type="ECO:0000256" key="8">
    <source>
        <dbReference type="SAM" id="SignalP"/>
    </source>
</evidence>
<evidence type="ECO:0000256" key="2">
    <source>
        <dbReference type="ARBA" id="ARBA00022692"/>
    </source>
</evidence>
<dbReference type="Proteomes" id="UP001150062">
    <property type="component" value="Unassembled WGS sequence"/>
</dbReference>
<proteinExistence type="predicted"/>
<dbReference type="InterPro" id="IPR039261">
    <property type="entry name" value="FNR_nucleotide-bd"/>
</dbReference>
<feature type="transmembrane region" description="Helical" evidence="7">
    <location>
        <begin position="571"/>
        <end position="588"/>
    </location>
</feature>
<evidence type="ECO:0000256" key="6">
    <source>
        <dbReference type="SAM" id="MobiDB-lite"/>
    </source>
</evidence>
<feature type="compositionally biased region" description="Basic residues" evidence="6">
    <location>
        <begin position="745"/>
        <end position="757"/>
    </location>
</feature>
<feature type="transmembrane region" description="Helical" evidence="7">
    <location>
        <begin position="441"/>
        <end position="462"/>
    </location>
</feature>
<feature type="compositionally biased region" description="Basic residues" evidence="6">
    <location>
        <begin position="860"/>
        <end position="874"/>
    </location>
</feature>
<keyword evidence="8" id="KW-0732">Signal</keyword>
<dbReference type="Gene3D" id="3.40.50.80">
    <property type="entry name" value="Nucleotide-binding domain of ferredoxin-NADP reductase (FNR) module"/>
    <property type="match status" value="1"/>
</dbReference>
<dbReference type="Pfam" id="PF08030">
    <property type="entry name" value="NAD_binding_6"/>
    <property type="match status" value="1"/>
</dbReference>
<dbReference type="Pfam" id="PF24681">
    <property type="entry name" value="Kelch_KLHDC2_KLHL20_DRC7"/>
    <property type="match status" value="1"/>
</dbReference>
<keyword evidence="2 7" id="KW-0812">Transmembrane</keyword>
<feature type="domain" description="Ferric oxidoreductase" evidence="9">
    <location>
        <begin position="472"/>
        <end position="584"/>
    </location>
</feature>
<keyword evidence="5 7" id="KW-0472">Membrane</keyword>
<feature type="transmembrane region" description="Helical" evidence="7">
    <location>
        <begin position="506"/>
        <end position="531"/>
    </location>
</feature>
<dbReference type="InterPro" id="IPR050369">
    <property type="entry name" value="RBOH/FRE"/>
</dbReference>
<evidence type="ECO:0000256" key="3">
    <source>
        <dbReference type="ARBA" id="ARBA00022989"/>
    </source>
</evidence>
<dbReference type="SUPFAM" id="SSF52343">
    <property type="entry name" value="Ferredoxin reductase-like, C-terminal NADP-linked domain"/>
    <property type="match status" value="1"/>
</dbReference>
<dbReference type="PANTHER" id="PTHR11972">
    <property type="entry name" value="NADPH OXIDASE"/>
    <property type="match status" value="1"/>
</dbReference>
<evidence type="ECO:0000256" key="1">
    <source>
        <dbReference type="ARBA" id="ARBA00004141"/>
    </source>
</evidence>
<comment type="caution">
    <text evidence="12">The sequence shown here is derived from an EMBL/GenBank/DDBJ whole genome shotgun (WGS) entry which is preliminary data.</text>
</comment>
<evidence type="ECO:0000259" key="11">
    <source>
        <dbReference type="Pfam" id="PF08030"/>
    </source>
</evidence>
<feature type="compositionally biased region" description="Low complexity" evidence="6">
    <location>
        <begin position="875"/>
        <end position="897"/>
    </location>
</feature>
<evidence type="ECO:0000256" key="7">
    <source>
        <dbReference type="SAM" id="Phobius"/>
    </source>
</evidence>
<dbReference type="SFLD" id="SFLDS00052">
    <property type="entry name" value="Ferric_Reductase_Domain"/>
    <property type="match status" value="1"/>
</dbReference>
<dbReference type="InterPro" id="IPR013112">
    <property type="entry name" value="FAD-bd_8"/>
</dbReference>
<evidence type="ECO:0000259" key="10">
    <source>
        <dbReference type="Pfam" id="PF08022"/>
    </source>
</evidence>
<feature type="chain" id="PRO_5047286256" evidence="8">
    <location>
        <begin position="26"/>
        <end position="1029"/>
    </location>
</feature>
<feature type="domain" description="FAD-binding 8" evidence="10">
    <location>
        <begin position="639"/>
        <end position="816"/>
    </location>
</feature>
<comment type="subcellular location">
    <subcellularLocation>
        <location evidence="1">Membrane</location>
        <topology evidence="1">Multi-pass membrane protein</topology>
    </subcellularLocation>
</comment>
<accession>A0ABQ8Y7Q9</accession>